<organism evidence="4 5">
    <name type="scientific">Arachidicoccus ginsenosidivorans</name>
    <dbReference type="NCBI Taxonomy" id="496057"/>
    <lineage>
        <taxon>Bacteria</taxon>
        <taxon>Pseudomonadati</taxon>
        <taxon>Bacteroidota</taxon>
        <taxon>Chitinophagia</taxon>
        <taxon>Chitinophagales</taxon>
        <taxon>Chitinophagaceae</taxon>
        <taxon>Arachidicoccus</taxon>
    </lineage>
</organism>
<dbReference type="GO" id="GO:0016989">
    <property type="term" value="F:sigma factor antagonist activity"/>
    <property type="evidence" value="ECO:0007669"/>
    <property type="project" value="TreeGrafter"/>
</dbReference>
<dbReference type="PANTHER" id="PTHR30273">
    <property type="entry name" value="PERIPLASMIC SIGNAL SENSOR AND SIGMA FACTOR ACTIVATOR FECR-RELATED"/>
    <property type="match status" value="1"/>
</dbReference>
<proteinExistence type="predicted"/>
<feature type="transmembrane region" description="Helical" evidence="1">
    <location>
        <begin position="128"/>
        <end position="149"/>
    </location>
</feature>
<reference evidence="4 5" key="1">
    <citation type="journal article" date="2017" name="Int. J. Syst. Evol. Microbiol.">
        <title>Arachidicoccus ginsenosidivorans sp. nov., with ginsenoside-converting activity isolated from ginseng cultivating soil.</title>
        <authorList>
            <person name="Siddiqi M.Z."/>
            <person name="Aslam Z."/>
            <person name="Im W.T."/>
        </authorList>
    </citation>
    <scope>NUCLEOTIDE SEQUENCE [LARGE SCALE GENOMIC DNA]</scope>
    <source>
        <strain evidence="4 5">Gsoil 809</strain>
    </source>
</reference>
<dbReference type="Pfam" id="PF04773">
    <property type="entry name" value="FecR"/>
    <property type="match status" value="1"/>
</dbReference>
<evidence type="ECO:0000259" key="3">
    <source>
        <dbReference type="Pfam" id="PF16344"/>
    </source>
</evidence>
<sequence length="445" mass="49164">MCLRNLTSSCKLHSSLFLELIFIMTAPDNTYWESLAQKALAGQATEQELNLLLEGLSGQNGADLQQVLDKLLGITEGEDEHQINQLLSAYKQTPKKYSSIVDKVLESDKISEPPKVLKVSAKNGRSIYWYRAAVILLVCALGVLITLSIQKGRQSVIHKMAKNPSVDYNIVPGKDKAILTLANGKKILLDSAANGVLADQNGVDIHKVQNGQLIYTANESTAPDATGSGIIAYNTMTTPRGGKYQLVLPDGTKVWLNADSRIKYPTRFTGANRIISMVGEAYFEVAKDAKHPFIVETSRGMNVRVLGTHFNICDYPDQPVVRTTLLEGSVRVIYHSDSLMIVPGQQATMAIDGSLATKSNIDLDRVVAWKNGLFYFDQMDIVSIMQALSRWYDIDVHYAGKQPTDLFSAIMNRDNDIHEILSMLEATEKVHFKITGRTIEVLSGK</sequence>
<keyword evidence="1" id="KW-0812">Transmembrane</keyword>
<accession>A0A5B8VL65</accession>
<dbReference type="InterPro" id="IPR012373">
    <property type="entry name" value="Ferrdict_sens_TM"/>
</dbReference>
<dbReference type="Gene3D" id="3.55.50.30">
    <property type="match status" value="1"/>
</dbReference>
<dbReference type="Proteomes" id="UP000321291">
    <property type="component" value="Chromosome"/>
</dbReference>
<keyword evidence="5" id="KW-1185">Reference proteome</keyword>
<feature type="domain" description="Protein FecR C-terminal" evidence="3">
    <location>
        <begin position="374"/>
        <end position="441"/>
    </location>
</feature>
<keyword evidence="1" id="KW-0472">Membrane</keyword>
<dbReference type="KEGG" id="agi:FSB73_11760"/>
<dbReference type="EMBL" id="CP042434">
    <property type="protein sequence ID" value="QEC72250.1"/>
    <property type="molecule type" value="Genomic_DNA"/>
</dbReference>
<feature type="domain" description="FecR protein" evidence="2">
    <location>
        <begin position="235"/>
        <end position="331"/>
    </location>
</feature>
<dbReference type="PANTHER" id="PTHR30273:SF2">
    <property type="entry name" value="PROTEIN FECR"/>
    <property type="match status" value="1"/>
</dbReference>
<evidence type="ECO:0000259" key="2">
    <source>
        <dbReference type="Pfam" id="PF04773"/>
    </source>
</evidence>
<protein>
    <submittedName>
        <fullName evidence="4">DUF4974 domain-containing protein</fullName>
    </submittedName>
</protein>
<dbReference type="AlphaFoldDB" id="A0A5B8VL65"/>
<gene>
    <name evidence="4" type="ORF">FSB73_11760</name>
</gene>
<keyword evidence="1" id="KW-1133">Transmembrane helix</keyword>
<name>A0A5B8VL65_9BACT</name>
<dbReference type="Gene3D" id="2.60.120.1440">
    <property type="match status" value="1"/>
</dbReference>
<evidence type="ECO:0000256" key="1">
    <source>
        <dbReference type="SAM" id="Phobius"/>
    </source>
</evidence>
<evidence type="ECO:0000313" key="4">
    <source>
        <dbReference type="EMBL" id="QEC72250.1"/>
    </source>
</evidence>
<dbReference type="FunFam" id="2.60.120.1440:FF:000001">
    <property type="entry name" value="Putative anti-sigma factor"/>
    <property type="match status" value="1"/>
</dbReference>
<dbReference type="InterPro" id="IPR032508">
    <property type="entry name" value="FecR_C"/>
</dbReference>
<evidence type="ECO:0000313" key="5">
    <source>
        <dbReference type="Proteomes" id="UP000321291"/>
    </source>
</evidence>
<dbReference type="InterPro" id="IPR006860">
    <property type="entry name" value="FecR"/>
</dbReference>
<dbReference type="Pfam" id="PF16344">
    <property type="entry name" value="FecR_C"/>
    <property type="match status" value="1"/>
</dbReference>